<evidence type="ECO:0000313" key="1">
    <source>
        <dbReference type="EMBL" id="GJJ12556.1"/>
    </source>
</evidence>
<evidence type="ECO:0000313" key="2">
    <source>
        <dbReference type="Proteomes" id="UP001050691"/>
    </source>
</evidence>
<gene>
    <name evidence="1" type="ORF">Clacol_006799</name>
</gene>
<reference evidence="1" key="1">
    <citation type="submission" date="2021-10" db="EMBL/GenBank/DDBJ databases">
        <title>De novo Genome Assembly of Clathrus columnatus (Basidiomycota, Fungi) Using Illumina and Nanopore Sequence Data.</title>
        <authorList>
            <person name="Ogiso-Tanaka E."/>
            <person name="Itagaki H."/>
            <person name="Hosoya T."/>
            <person name="Hosaka K."/>
        </authorList>
    </citation>
    <scope>NUCLEOTIDE SEQUENCE</scope>
    <source>
        <strain evidence="1">MO-923</strain>
    </source>
</reference>
<organism evidence="1 2">
    <name type="scientific">Clathrus columnatus</name>
    <dbReference type="NCBI Taxonomy" id="1419009"/>
    <lineage>
        <taxon>Eukaryota</taxon>
        <taxon>Fungi</taxon>
        <taxon>Dikarya</taxon>
        <taxon>Basidiomycota</taxon>
        <taxon>Agaricomycotina</taxon>
        <taxon>Agaricomycetes</taxon>
        <taxon>Phallomycetidae</taxon>
        <taxon>Phallales</taxon>
        <taxon>Clathraceae</taxon>
        <taxon>Clathrus</taxon>
    </lineage>
</organism>
<comment type="caution">
    <text evidence="1">The sequence shown here is derived from an EMBL/GenBank/DDBJ whole genome shotgun (WGS) entry which is preliminary data.</text>
</comment>
<dbReference type="AlphaFoldDB" id="A0AAV5AD34"/>
<sequence>MYLDEQQEAIHQAQLLLKHVGLQPADMPSHCSLPSPPLVSNSIDLSYVSPSITYLTSEEILSGKGQLTRQTGVCGIIDHPLGAILEFPETGGQDGVGIAHHFEIDPYDFINPKDNIQYSLGGSHLGHNNVSCCLLFDKSTKQPALCNQLKLTCCSIKKCSFNT</sequence>
<proteinExistence type="predicted"/>
<keyword evidence="2" id="KW-1185">Reference proteome</keyword>
<protein>
    <submittedName>
        <fullName evidence="1">Uncharacterized protein</fullName>
    </submittedName>
</protein>
<accession>A0AAV5AD34</accession>
<name>A0AAV5AD34_9AGAM</name>
<dbReference type="Proteomes" id="UP001050691">
    <property type="component" value="Unassembled WGS sequence"/>
</dbReference>
<dbReference type="EMBL" id="BPWL01000007">
    <property type="protein sequence ID" value="GJJ12556.1"/>
    <property type="molecule type" value="Genomic_DNA"/>
</dbReference>